<evidence type="ECO:0000256" key="1">
    <source>
        <dbReference type="SAM" id="MobiDB-lite"/>
    </source>
</evidence>
<feature type="region of interest" description="Disordered" evidence="1">
    <location>
        <begin position="1"/>
        <end position="46"/>
    </location>
</feature>
<feature type="compositionally biased region" description="Basic and acidic residues" evidence="1">
    <location>
        <begin position="464"/>
        <end position="473"/>
    </location>
</feature>
<reference evidence="2 3" key="1">
    <citation type="submission" date="2006-04" db="EMBL/GenBank/DDBJ databases">
        <authorList>
            <person name="Nierman W.C."/>
        </authorList>
    </citation>
    <scope>NUCLEOTIDE SEQUENCE [LARGE SCALE GENOMIC DNA]</scope>
    <source>
        <strain evidence="2 3">DW4/3-1</strain>
    </source>
</reference>
<feature type="compositionally biased region" description="Low complexity" evidence="1">
    <location>
        <begin position="603"/>
        <end position="615"/>
    </location>
</feature>
<feature type="compositionally biased region" description="Polar residues" evidence="1">
    <location>
        <begin position="486"/>
        <end position="498"/>
    </location>
</feature>
<feature type="region of interest" description="Disordered" evidence="1">
    <location>
        <begin position="404"/>
        <end position="631"/>
    </location>
</feature>
<gene>
    <name evidence="2" type="ORF">STIAU_4551</name>
</gene>
<comment type="caution">
    <text evidence="2">The sequence shown here is derived from an EMBL/GenBank/DDBJ whole genome shotgun (WGS) entry which is preliminary data.</text>
</comment>
<feature type="region of interest" description="Disordered" evidence="1">
    <location>
        <begin position="358"/>
        <end position="392"/>
    </location>
</feature>
<feature type="compositionally biased region" description="Basic residues" evidence="1">
    <location>
        <begin position="432"/>
        <end position="446"/>
    </location>
</feature>
<dbReference type="EMBL" id="AAMD01000315">
    <property type="protein sequence ID" value="EAU61855.1"/>
    <property type="molecule type" value="Genomic_DNA"/>
</dbReference>
<evidence type="ECO:0000313" key="2">
    <source>
        <dbReference type="EMBL" id="EAU61855.1"/>
    </source>
</evidence>
<proteinExistence type="predicted"/>
<protein>
    <submittedName>
        <fullName evidence="2">Uncharacterized protein</fullName>
    </submittedName>
</protein>
<accession>Q08N00</accession>
<sequence length="631" mass="67646">MHRVLHDGARQSRGQVRRPEHTVSVVARHGQPPVHDGDGLGGGQGARGRLELRCSVQRRAASQFPEEGDHAADLLQRGLLRGQRQGLAHLGHALLDDLHFLFQGLGGGEHHRVEAAQQGAGELVDAPVPVVRRGDDIEARVGLDLAGELRHGQRLLAEQGDEGVLHLARHARQLLDARELSFAHGAHHGAGHQGLLRRALGQQPRVVPAIAQGGLVRARRALHEQGRVPADGRGEVLAQPRLGGARHTVEQQGPVGGEGGHGDLHQPRVADVFGAHLETIRKLAAEQIEAHGPGGEPPALGLGPVIGPGERGQFSGVLLFSVLAQKGGGGHGVNSWWRMRRWETVCWKRWSAGCPWRRGEADSKGSEAASRHSKGRARAACRREPKSARARGLETSCARRAWSQALPSSTGHGAGVRARARSSEGRASSPWRMRRVRLARSARGRCPKTVMARDCARSGSSTLESRRGQKESRAAAQSEEAPSRSACAQPSERATPSSVFPAAATSWAGEAANQASQEEGGTHARSRTSQCACWPRPGGGLSNPSRSASASHREGNWMCSPERGSQRRTARARSIMRWVNAEPGSWASRPRATSRTPAERSFRPSSNRGSSSAESPCSKQARNRARCSAFS</sequence>
<dbReference type="Proteomes" id="UP000032702">
    <property type="component" value="Unassembled WGS sequence"/>
</dbReference>
<feature type="compositionally biased region" description="Basic residues" evidence="1">
    <location>
        <begin position="371"/>
        <end position="380"/>
    </location>
</feature>
<evidence type="ECO:0000313" key="3">
    <source>
        <dbReference type="Proteomes" id="UP000032702"/>
    </source>
</evidence>
<dbReference type="AlphaFoldDB" id="Q08N00"/>
<feature type="compositionally biased region" description="Basic and acidic residues" evidence="1">
    <location>
        <begin position="1"/>
        <end position="10"/>
    </location>
</feature>
<name>Q08N00_STIAD</name>
<organism evidence="2 3">
    <name type="scientific">Stigmatella aurantiaca (strain DW4/3-1)</name>
    <dbReference type="NCBI Taxonomy" id="378806"/>
    <lineage>
        <taxon>Bacteria</taxon>
        <taxon>Pseudomonadati</taxon>
        <taxon>Myxococcota</taxon>
        <taxon>Myxococcia</taxon>
        <taxon>Myxococcales</taxon>
        <taxon>Cystobacterineae</taxon>
        <taxon>Archangiaceae</taxon>
        <taxon>Stigmatella</taxon>
    </lineage>
</organism>